<protein>
    <submittedName>
        <fullName evidence="3">PPE domain-containing protein</fullName>
    </submittedName>
</protein>
<dbReference type="InterPro" id="IPR038332">
    <property type="entry name" value="PPE_sf"/>
</dbReference>
<dbReference type="EMBL" id="CP029543">
    <property type="protein sequence ID" value="AWV48373.1"/>
    <property type="molecule type" value="Genomic_DNA"/>
</dbReference>
<comment type="similarity">
    <text evidence="1">Belongs to the mycobacterial PPE family.</text>
</comment>
<feature type="domain" description="PPE" evidence="2">
    <location>
        <begin position="4"/>
        <end position="47"/>
    </location>
</feature>
<gene>
    <name evidence="3" type="ORF">DIJ64_10795</name>
</gene>
<dbReference type="AlphaFoldDB" id="A0AAD0KRN5"/>
<reference evidence="3 4" key="1">
    <citation type="submission" date="2018-05" db="EMBL/GenBank/DDBJ databases">
        <title>Evolution of small genomes with special reference to Mycobacterium leprae.</title>
        <authorList>
            <person name="Mohanty P.S."/>
            <person name="Bansal A.K."/>
            <person name="Gupta U.D."/>
            <person name="Naaz F."/>
            <person name="Dwivedi V.D."/>
            <person name="Singh H."/>
            <person name="Gupta G."/>
            <person name="Sharma S."/>
            <person name="Arora M."/>
        </authorList>
    </citation>
    <scope>NUCLEOTIDE SEQUENCE [LARGE SCALE GENOMIC DNA]</scope>
    <source>
        <strain evidence="3 4">MRHRU-235-G</strain>
    </source>
</reference>
<proteinExistence type="inferred from homology"/>
<evidence type="ECO:0000313" key="3">
    <source>
        <dbReference type="EMBL" id="AWV48373.1"/>
    </source>
</evidence>
<dbReference type="InterPro" id="IPR000030">
    <property type="entry name" value="PPE_dom"/>
</dbReference>
<dbReference type="Proteomes" id="UP000249682">
    <property type="component" value="Chromosome"/>
</dbReference>
<evidence type="ECO:0000313" key="4">
    <source>
        <dbReference type="Proteomes" id="UP000249682"/>
    </source>
</evidence>
<evidence type="ECO:0000256" key="1">
    <source>
        <dbReference type="ARBA" id="ARBA00010652"/>
    </source>
</evidence>
<name>A0AAD0KRN5_MYCLR</name>
<dbReference type="Gene3D" id="1.20.1260.20">
    <property type="entry name" value="PPE superfamily"/>
    <property type="match status" value="1"/>
</dbReference>
<dbReference type="SUPFAM" id="SSF140459">
    <property type="entry name" value="PE/PPE dimer-like"/>
    <property type="match status" value="1"/>
</dbReference>
<dbReference type="Pfam" id="PF00823">
    <property type="entry name" value="PPE"/>
    <property type="match status" value="1"/>
</dbReference>
<accession>A0AAD0KRN5</accession>
<organism evidence="3 4">
    <name type="scientific">Mycobacterium leprae</name>
    <dbReference type="NCBI Taxonomy" id="1769"/>
    <lineage>
        <taxon>Bacteria</taxon>
        <taxon>Bacillati</taxon>
        <taxon>Actinomycetota</taxon>
        <taxon>Actinomycetes</taxon>
        <taxon>Mycobacteriales</taxon>
        <taxon>Mycobacteriaceae</taxon>
        <taxon>Mycobacterium</taxon>
    </lineage>
</organism>
<evidence type="ECO:0000259" key="2">
    <source>
        <dbReference type="Pfam" id="PF00823"/>
    </source>
</evidence>
<sequence>MQGLVQSDLFGENALAIVAREAQYTQFWAWNAKAMGTYAIDVLNMLSKVTSWPKSPEITIRPGWFRGLPQSSRPAR</sequence>